<keyword evidence="2" id="KW-1185">Reference proteome</keyword>
<evidence type="ECO:0000313" key="2">
    <source>
        <dbReference type="Proteomes" id="UP000634136"/>
    </source>
</evidence>
<sequence>MGSLIATPWHPRETNALKRFDY</sequence>
<gene>
    <name evidence="1" type="ORF">G2W53_025775</name>
</gene>
<accession>A0A834TEL1</accession>
<reference evidence="1" key="1">
    <citation type="submission" date="2020-09" db="EMBL/GenBank/DDBJ databases">
        <title>Genome-Enabled Discovery of Anthraquinone Biosynthesis in Senna tora.</title>
        <authorList>
            <person name="Kang S.-H."/>
            <person name="Pandey R.P."/>
            <person name="Lee C.-M."/>
            <person name="Sim J.-S."/>
            <person name="Jeong J.-T."/>
            <person name="Choi B.-S."/>
            <person name="Jung M."/>
            <person name="Ginzburg D."/>
            <person name="Zhao K."/>
            <person name="Won S.Y."/>
            <person name="Oh T.-J."/>
            <person name="Yu Y."/>
            <person name="Kim N.-H."/>
            <person name="Lee O.R."/>
            <person name="Lee T.-H."/>
            <person name="Bashyal P."/>
            <person name="Kim T.-S."/>
            <person name="Lee W.-H."/>
            <person name="Kawkins C."/>
            <person name="Kim C.-K."/>
            <person name="Kim J.S."/>
            <person name="Ahn B.O."/>
            <person name="Rhee S.Y."/>
            <person name="Sohng J.K."/>
        </authorList>
    </citation>
    <scope>NUCLEOTIDE SEQUENCE</scope>
    <source>
        <tissue evidence="1">Leaf</tissue>
    </source>
</reference>
<dbReference type="Proteomes" id="UP000634136">
    <property type="component" value="Unassembled WGS sequence"/>
</dbReference>
<dbReference type="AlphaFoldDB" id="A0A834TEL1"/>
<comment type="caution">
    <text evidence="1">The sequence shown here is derived from an EMBL/GenBank/DDBJ whole genome shotgun (WGS) entry which is preliminary data.</text>
</comment>
<name>A0A834TEL1_9FABA</name>
<dbReference type="EMBL" id="JAAIUW010000008">
    <property type="protein sequence ID" value="KAF7820320.1"/>
    <property type="molecule type" value="Genomic_DNA"/>
</dbReference>
<organism evidence="1 2">
    <name type="scientific">Senna tora</name>
    <dbReference type="NCBI Taxonomy" id="362788"/>
    <lineage>
        <taxon>Eukaryota</taxon>
        <taxon>Viridiplantae</taxon>
        <taxon>Streptophyta</taxon>
        <taxon>Embryophyta</taxon>
        <taxon>Tracheophyta</taxon>
        <taxon>Spermatophyta</taxon>
        <taxon>Magnoliopsida</taxon>
        <taxon>eudicotyledons</taxon>
        <taxon>Gunneridae</taxon>
        <taxon>Pentapetalae</taxon>
        <taxon>rosids</taxon>
        <taxon>fabids</taxon>
        <taxon>Fabales</taxon>
        <taxon>Fabaceae</taxon>
        <taxon>Caesalpinioideae</taxon>
        <taxon>Cassia clade</taxon>
        <taxon>Senna</taxon>
    </lineage>
</organism>
<protein>
    <submittedName>
        <fullName evidence="1">Uncharacterized protein</fullName>
    </submittedName>
</protein>
<evidence type="ECO:0000313" key="1">
    <source>
        <dbReference type="EMBL" id="KAF7820320.1"/>
    </source>
</evidence>
<proteinExistence type="predicted"/>